<evidence type="ECO:0000313" key="8">
    <source>
        <dbReference type="EMBL" id="GMG40031.1"/>
    </source>
</evidence>
<dbReference type="GO" id="GO:0008650">
    <property type="term" value="F:rRNA (uridine-2'-O-)-methyltransferase activity"/>
    <property type="evidence" value="ECO:0007669"/>
    <property type="project" value="TreeGrafter"/>
</dbReference>
<dbReference type="Gene3D" id="3.40.50.150">
    <property type="entry name" value="Vaccinia Virus protein VP39"/>
    <property type="match status" value="1"/>
</dbReference>
<dbReference type="SUPFAM" id="SSF53335">
    <property type="entry name" value="S-adenosyl-L-methionine-dependent methyltransferases"/>
    <property type="match status" value="1"/>
</dbReference>
<dbReference type="InterPro" id="IPR015507">
    <property type="entry name" value="rRNA-MeTfrase_E"/>
</dbReference>
<dbReference type="HAMAP" id="MF_01547">
    <property type="entry name" value="RNA_methyltr_E"/>
    <property type="match status" value="1"/>
</dbReference>
<dbReference type="InterPro" id="IPR029063">
    <property type="entry name" value="SAM-dependent_MTases_sf"/>
</dbReference>
<keyword evidence="9" id="KW-1185">Reference proteome</keyword>
<evidence type="ECO:0000313" key="9">
    <source>
        <dbReference type="Proteomes" id="UP001165063"/>
    </source>
</evidence>
<evidence type="ECO:0000256" key="3">
    <source>
        <dbReference type="ARBA" id="ARBA00022603"/>
    </source>
</evidence>
<comment type="caution">
    <text evidence="8">The sequence shown here is derived from an EMBL/GenBank/DDBJ whole genome shotgun (WGS) entry which is preliminary data.</text>
</comment>
<dbReference type="OrthoDB" id="20105at2759"/>
<organism evidence="8 9">
    <name type="scientific">Ambrosiozyma monospora</name>
    <name type="common">Yeast</name>
    <name type="synonym">Endomycopsis monosporus</name>
    <dbReference type="NCBI Taxonomy" id="43982"/>
    <lineage>
        <taxon>Eukaryota</taxon>
        <taxon>Fungi</taxon>
        <taxon>Dikarya</taxon>
        <taxon>Ascomycota</taxon>
        <taxon>Saccharomycotina</taxon>
        <taxon>Pichiomycetes</taxon>
        <taxon>Pichiales</taxon>
        <taxon>Pichiaceae</taxon>
        <taxon>Ambrosiozyma</taxon>
    </lineage>
</organism>
<evidence type="ECO:0000256" key="5">
    <source>
        <dbReference type="ARBA" id="ARBA00022691"/>
    </source>
</evidence>
<evidence type="ECO:0000256" key="6">
    <source>
        <dbReference type="ARBA" id="ARBA00041184"/>
    </source>
</evidence>
<dbReference type="AlphaFoldDB" id="A0A9W6YVQ5"/>
<dbReference type="Pfam" id="PF01728">
    <property type="entry name" value="FtsJ"/>
    <property type="match status" value="1"/>
</dbReference>
<dbReference type="GO" id="GO:0005739">
    <property type="term" value="C:mitochondrion"/>
    <property type="evidence" value="ECO:0007669"/>
    <property type="project" value="TreeGrafter"/>
</dbReference>
<dbReference type="PANTHER" id="PTHR10920">
    <property type="entry name" value="RIBOSOMAL RNA METHYLTRANSFERASE"/>
    <property type="match status" value="1"/>
</dbReference>
<evidence type="ECO:0000259" key="7">
    <source>
        <dbReference type="Pfam" id="PF01728"/>
    </source>
</evidence>
<name>A0A9W6YVQ5_AMBMO</name>
<dbReference type="InterPro" id="IPR050082">
    <property type="entry name" value="RNA_methyltr_RlmE"/>
</dbReference>
<sequence>MTSILLSFPNTLQPKFITPWAHIASQIRYYSSKKKSASSTRWLDRQKNDQYTREAKLKNFKSRAAFKLLQINTIFKLFTPDRPQNVLDLGAAPGAWNQVEVEKCHPHSKILGVDILPYDPPSGVSTMQANILSKQTHRLIRDFFRKSDQERELKAARTMEIQSSSGGTIASITNESLVASELENDLDEGYESHNSKTGKKEKTIKSVEEIEAERENERPIDVVVSDMYEPFLQVSGYHARTTNLPYFRMANMTGLALKDHLMSMDLCDAALIVCCDLLKKNGKCIMKFFTGEEDKNLEKRLSVVFRKVYRFKPKATRPESKECYFICLGKKHDIVNKMNVFRAA</sequence>
<keyword evidence="3" id="KW-0489">Methyltransferase</keyword>
<gene>
    <name evidence="8" type="ORF">Amon01_000583800</name>
</gene>
<protein>
    <recommendedName>
        <fullName evidence="6">rRNA methyltransferase 2, mitochondrial</fullName>
    </recommendedName>
</protein>
<keyword evidence="2" id="KW-0698">rRNA processing</keyword>
<dbReference type="PANTHER" id="PTHR10920:SF18">
    <property type="entry name" value="RRNA METHYLTRANSFERASE 2, MITOCHONDRIAL"/>
    <property type="match status" value="1"/>
</dbReference>
<feature type="domain" description="Ribosomal RNA methyltransferase FtsJ" evidence="7">
    <location>
        <begin position="60"/>
        <end position="330"/>
    </location>
</feature>
<evidence type="ECO:0000256" key="4">
    <source>
        <dbReference type="ARBA" id="ARBA00022679"/>
    </source>
</evidence>
<accession>A0A9W6YVQ5</accession>
<keyword evidence="4" id="KW-0808">Transferase</keyword>
<dbReference type="EMBL" id="BSXU01003405">
    <property type="protein sequence ID" value="GMG40031.1"/>
    <property type="molecule type" value="Genomic_DNA"/>
</dbReference>
<evidence type="ECO:0000256" key="1">
    <source>
        <dbReference type="ARBA" id="ARBA00009258"/>
    </source>
</evidence>
<keyword evidence="5" id="KW-0949">S-adenosyl-L-methionine</keyword>
<comment type="similarity">
    <text evidence="1">Belongs to the class I-like SAM-binding methyltransferase superfamily. RNA methyltransferase RlmE family.</text>
</comment>
<proteinExistence type="inferred from homology"/>
<reference evidence="8" key="1">
    <citation type="submission" date="2023-04" db="EMBL/GenBank/DDBJ databases">
        <title>Ambrosiozyma monospora NBRC 1965.</title>
        <authorList>
            <person name="Ichikawa N."/>
            <person name="Sato H."/>
            <person name="Tonouchi N."/>
        </authorList>
    </citation>
    <scope>NUCLEOTIDE SEQUENCE</scope>
    <source>
        <strain evidence="8">NBRC 1965</strain>
    </source>
</reference>
<dbReference type="InterPro" id="IPR002877">
    <property type="entry name" value="RNA_MeTrfase_FtsJ_dom"/>
</dbReference>
<dbReference type="Proteomes" id="UP001165063">
    <property type="component" value="Unassembled WGS sequence"/>
</dbReference>
<evidence type="ECO:0000256" key="2">
    <source>
        <dbReference type="ARBA" id="ARBA00022552"/>
    </source>
</evidence>